<dbReference type="eggNOG" id="ENOG502SB7U">
    <property type="taxonomic scope" value="Eukaryota"/>
</dbReference>
<dbReference type="Proteomes" id="UP000026960">
    <property type="component" value="Chromosome 4"/>
</dbReference>
<dbReference type="Gramene" id="OBART04G06730.1">
    <property type="protein sequence ID" value="OBART04G06730.1"/>
    <property type="gene ID" value="OBART04G06730"/>
</dbReference>
<keyword evidence="3" id="KW-1185">Reference proteome</keyword>
<evidence type="ECO:0000313" key="3">
    <source>
        <dbReference type="Proteomes" id="UP000026960"/>
    </source>
</evidence>
<dbReference type="Pfam" id="PF10536">
    <property type="entry name" value="PMD"/>
    <property type="match status" value="1"/>
</dbReference>
<dbReference type="PaxDb" id="65489-OBART04G06730.1"/>
<reference evidence="2" key="2">
    <citation type="submission" date="2015-03" db="UniProtKB">
        <authorList>
            <consortium name="EnsemblPlants"/>
        </authorList>
    </citation>
    <scope>IDENTIFICATION</scope>
</reference>
<dbReference type="EnsemblPlants" id="OBART04G06730.1">
    <property type="protein sequence ID" value="OBART04G06730.1"/>
    <property type="gene ID" value="OBART04G06730"/>
</dbReference>
<evidence type="ECO:0000313" key="2">
    <source>
        <dbReference type="EnsemblPlants" id="OBART04G06730.1"/>
    </source>
</evidence>
<protein>
    <recommendedName>
        <fullName evidence="1">Aminotransferase-like plant mobile domain-containing protein</fullName>
    </recommendedName>
</protein>
<dbReference type="STRING" id="65489.A0A0D3FTW8"/>
<dbReference type="AlphaFoldDB" id="A0A0D3FTW8"/>
<proteinExistence type="predicted"/>
<name>A0A0D3FTW8_9ORYZ</name>
<feature type="domain" description="Aminotransferase-like plant mobile" evidence="1">
    <location>
        <begin position="204"/>
        <end position="445"/>
    </location>
</feature>
<accession>A0A0D3FTW8</accession>
<sequence length="553" mass="62795">MPPVPSKTPTERPHYIHHLAGTLVEHHRKKKPEKCYFGRTILIFFKDAETTADLPEGVQPLNTDEAEKTYDFMSKVASCLNIKRGSQLISQAEKDLLTRSCDWGRFHSNNLLLGSQYQPGAGPIGEPGDMQILKPIFFSEAGVYDLPRHTVTLAQQFINSTTKRWVEGRPMQLRMEVSPNDKLMLWARMLLVNPEESACLKKAGIFRGVMASIYKCQIDPALVAAFLTYWNVDGHTLITSQGEMGYPLHTMYDAMGILISGCLYEEFIPLPFTVHGHVQTLHNIYADECPLQLNEGPRLVTISTWLNHFFGNDPVSIQSFLPDGFADPTKPLYEDRGFHVELRNNRPTAIMCDLEMSYVYTYPLVVYRAAFIAAWLCTYCVPVEEGKFIHPQVFTMAVEIALGSCRAIGITSMAFLYRALDNIHHYVVARKASASDCSLFNELQITVSLSCPILDPPFIVDFRNYKSMDFKSAHELFWDFNQDDSGLRSLDFLGRSGIRFQTVNQEFEMFDNRAFHVQWMISMAAVDLLVSCTVGGVTYRRGDHFDNQVYCPH</sequence>
<reference evidence="2" key="1">
    <citation type="journal article" date="2009" name="Rice">
        <title>De Novo Next Generation Sequencing of Plant Genomes.</title>
        <authorList>
            <person name="Rounsley S."/>
            <person name="Marri P.R."/>
            <person name="Yu Y."/>
            <person name="He R."/>
            <person name="Sisneros N."/>
            <person name="Goicoechea J.L."/>
            <person name="Lee S.J."/>
            <person name="Angelova A."/>
            <person name="Kudrna D."/>
            <person name="Luo M."/>
            <person name="Affourtit J."/>
            <person name="Desany B."/>
            <person name="Knight J."/>
            <person name="Niazi F."/>
            <person name="Egholm M."/>
            <person name="Wing R.A."/>
        </authorList>
    </citation>
    <scope>NUCLEOTIDE SEQUENCE [LARGE SCALE GENOMIC DNA]</scope>
    <source>
        <strain evidence="2">cv. IRGC 105608</strain>
    </source>
</reference>
<dbReference type="InterPro" id="IPR019557">
    <property type="entry name" value="AminoTfrase-like_pln_mobile"/>
</dbReference>
<organism evidence="2">
    <name type="scientific">Oryza barthii</name>
    <dbReference type="NCBI Taxonomy" id="65489"/>
    <lineage>
        <taxon>Eukaryota</taxon>
        <taxon>Viridiplantae</taxon>
        <taxon>Streptophyta</taxon>
        <taxon>Embryophyta</taxon>
        <taxon>Tracheophyta</taxon>
        <taxon>Spermatophyta</taxon>
        <taxon>Magnoliopsida</taxon>
        <taxon>Liliopsida</taxon>
        <taxon>Poales</taxon>
        <taxon>Poaceae</taxon>
        <taxon>BOP clade</taxon>
        <taxon>Oryzoideae</taxon>
        <taxon>Oryzeae</taxon>
        <taxon>Oryzinae</taxon>
        <taxon>Oryza</taxon>
    </lineage>
</organism>
<evidence type="ECO:0000259" key="1">
    <source>
        <dbReference type="Pfam" id="PF10536"/>
    </source>
</evidence>
<dbReference type="HOGENOM" id="CLU_492937_0_0_1"/>